<evidence type="ECO:0000256" key="2">
    <source>
        <dbReference type="SAM" id="SignalP"/>
    </source>
</evidence>
<evidence type="ECO:0000313" key="4">
    <source>
        <dbReference type="Proteomes" id="UP000019487"/>
    </source>
</evidence>
<name>W9C645_SCLBF</name>
<evidence type="ECO:0000256" key="1">
    <source>
        <dbReference type="SAM" id="MobiDB-lite"/>
    </source>
</evidence>
<feature type="signal peptide" evidence="2">
    <location>
        <begin position="1"/>
        <end position="20"/>
    </location>
</feature>
<sequence length="176" mass="18681">MYSQLILAALISITLDQVTTTSSTNGIVVEYCISTMIYYEPSSCVFVYSSNGSEISSHISTASRGSGPYSLSSSLHTSSGFPKISEVSELLFVTTTAYSSGNGSSNYDRSAIEILSTSTSFDTSTSSSSNGYPSATATSGPDDDPQDEDFSLELLHTSEFRFPQSACNHNYLGASL</sequence>
<feature type="compositionally biased region" description="Polar residues" evidence="1">
    <location>
        <begin position="130"/>
        <end position="139"/>
    </location>
</feature>
<accession>W9C645</accession>
<feature type="chain" id="PRO_5004918790" evidence="2">
    <location>
        <begin position="21"/>
        <end position="176"/>
    </location>
</feature>
<reference evidence="3 4" key="1">
    <citation type="journal article" date="2014" name="Genome Announc.">
        <title>Draft genome sequence of Sclerotinia borealis, a psychrophilic plant pathogenic fungus.</title>
        <authorList>
            <person name="Mardanov A.V."/>
            <person name="Beletsky A.V."/>
            <person name="Kadnikov V.V."/>
            <person name="Ignatov A.N."/>
            <person name="Ravin N.V."/>
        </authorList>
    </citation>
    <scope>NUCLEOTIDE SEQUENCE [LARGE SCALE GENOMIC DNA]</scope>
    <source>
        <strain evidence="4">F-4157</strain>
    </source>
</reference>
<comment type="caution">
    <text evidence="3">The sequence shown here is derived from an EMBL/GenBank/DDBJ whole genome shotgun (WGS) entry which is preliminary data.</text>
</comment>
<dbReference type="Proteomes" id="UP000019487">
    <property type="component" value="Unassembled WGS sequence"/>
</dbReference>
<feature type="compositionally biased region" description="Low complexity" evidence="1">
    <location>
        <begin position="120"/>
        <end position="129"/>
    </location>
</feature>
<evidence type="ECO:0000313" key="3">
    <source>
        <dbReference type="EMBL" id="ESZ91223.1"/>
    </source>
</evidence>
<protein>
    <submittedName>
        <fullName evidence="3">Uncharacterized protein</fullName>
    </submittedName>
</protein>
<proteinExistence type="predicted"/>
<keyword evidence="4" id="KW-1185">Reference proteome</keyword>
<gene>
    <name evidence="3" type="ORF">SBOR_8397</name>
</gene>
<feature type="region of interest" description="Disordered" evidence="1">
    <location>
        <begin position="120"/>
        <end position="149"/>
    </location>
</feature>
<dbReference type="AlphaFoldDB" id="W9C645"/>
<dbReference type="EMBL" id="AYSA01000526">
    <property type="protein sequence ID" value="ESZ91223.1"/>
    <property type="molecule type" value="Genomic_DNA"/>
</dbReference>
<organism evidence="3 4">
    <name type="scientific">Sclerotinia borealis (strain F-4128)</name>
    <dbReference type="NCBI Taxonomy" id="1432307"/>
    <lineage>
        <taxon>Eukaryota</taxon>
        <taxon>Fungi</taxon>
        <taxon>Dikarya</taxon>
        <taxon>Ascomycota</taxon>
        <taxon>Pezizomycotina</taxon>
        <taxon>Leotiomycetes</taxon>
        <taxon>Helotiales</taxon>
        <taxon>Sclerotiniaceae</taxon>
        <taxon>Sclerotinia</taxon>
    </lineage>
</organism>
<dbReference type="HOGENOM" id="CLU_1526044_0_0_1"/>
<keyword evidence="2" id="KW-0732">Signal</keyword>